<dbReference type="GO" id="GO:0022857">
    <property type="term" value="F:transmembrane transporter activity"/>
    <property type="evidence" value="ECO:0007669"/>
    <property type="project" value="InterPro"/>
</dbReference>
<dbReference type="InterPro" id="IPR037294">
    <property type="entry name" value="ABC_BtuC-like"/>
</dbReference>
<keyword evidence="4" id="KW-1003">Cell membrane</keyword>
<dbReference type="AlphaFoldDB" id="A0A0W8FA65"/>
<evidence type="ECO:0000256" key="3">
    <source>
        <dbReference type="ARBA" id="ARBA00022448"/>
    </source>
</evidence>
<evidence type="ECO:0000256" key="7">
    <source>
        <dbReference type="ARBA" id="ARBA00023136"/>
    </source>
</evidence>
<comment type="similarity">
    <text evidence="2">Belongs to the binding-protein-dependent transport system permease family. FecCD subfamily.</text>
</comment>
<keyword evidence="6 8" id="KW-1133">Transmembrane helix</keyword>
<dbReference type="EMBL" id="LNQE01001422">
    <property type="protein sequence ID" value="KUG17760.1"/>
    <property type="molecule type" value="Genomic_DNA"/>
</dbReference>
<organism evidence="9">
    <name type="scientific">hydrocarbon metagenome</name>
    <dbReference type="NCBI Taxonomy" id="938273"/>
    <lineage>
        <taxon>unclassified sequences</taxon>
        <taxon>metagenomes</taxon>
        <taxon>ecological metagenomes</taxon>
    </lineage>
</organism>
<comment type="subcellular location">
    <subcellularLocation>
        <location evidence="1">Cell membrane</location>
        <topology evidence="1">Multi-pass membrane protein</topology>
    </subcellularLocation>
</comment>
<feature type="transmembrane region" description="Helical" evidence="8">
    <location>
        <begin position="20"/>
        <end position="45"/>
    </location>
</feature>
<evidence type="ECO:0000256" key="8">
    <source>
        <dbReference type="SAM" id="Phobius"/>
    </source>
</evidence>
<protein>
    <submittedName>
        <fullName evidence="9">Uncharacterized protein</fullName>
    </submittedName>
</protein>
<dbReference type="SUPFAM" id="SSF81345">
    <property type="entry name" value="ABC transporter involved in vitamin B12 uptake, BtuC"/>
    <property type="match status" value="1"/>
</dbReference>
<reference evidence="9" key="1">
    <citation type="journal article" date="2015" name="Proc. Natl. Acad. Sci. U.S.A.">
        <title>Networks of energetic and metabolic interactions define dynamics in microbial communities.</title>
        <authorList>
            <person name="Embree M."/>
            <person name="Liu J.K."/>
            <person name="Al-Bassam M.M."/>
            <person name="Zengler K."/>
        </authorList>
    </citation>
    <scope>NUCLEOTIDE SEQUENCE</scope>
</reference>
<evidence type="ECO:0000256" key="1">
    <source>
        <dbReference type="ARBA" id="ARBA00004651"/>
    </source>
</evidence>
<name>A0A0W8FA65_9ZZZZ</name>
<dbReference type="GO" id="GO:0005886">
    <property type="term" value="C:plasma membrane"/>
    <property type="evidence" value="ECO:0007669"/>
    <property type="project" value="UniProtKB-SubCell"/>
</dbReference>
<evidence type="ECO:0000256" key="2">
    <source>
        <dbReference type="ARBA" id="ARBA00007935"/>
    </source>
</evidence>
<keyword evidence="7 8" id="KW-0472">Membrane</keyword>
<sequence>MGDEEARTVAMNPERYQIILIAPASLAASSAVAVAGVIGLVGWSFTICCA</sequence>
<evidence type="ECO:0000256" key="6">
    <source>
        <dbReference type="ARBA" id="ARBA00022989"/>
    </source>
</evidence>
<accession>A0A0W8FA65</accession>
<evidence type="ECO:0000256" key="4">
    <source>
        <dbReference type="ARBA" id="ARBA00022475"/>
    </source>
</evidence>
<evidence type="ECO:0000313" key="9">
    <source>
        <dbReference type="EMBL" id="KUG17760.1"/>
    </source>
</evidence>
<comment type="caution">
    <text evidence="9">The sequence shown here is derived from an EMBL/GenBank/DDBJ whole genome shotgun (WGS) entry which is preliminary data.</text>
</comment>
<proteinExistence type="inferred from homology"/>
<dbReference type="Gene3D" id="1.10.3470.10">
    <property type="entry name" value="ABC transporter involved in vitamin B12 uptake, BtuC"/>
    <property type="match status" value="1"/>
</dbReference>
<keyword evidence="5 8" id="KW-0812">Transmembrane</keyword>
<dbReference type="InterPro" id="IPR000522">
    <property type="entry name" value="ABC_transptr_permease_BtuC"/>
</dbReference>
<evidence type="ECO:0000256" key="5">
    <source>
        <dbReference type="ARBA" id="ARBA00022692"/>
    </source>
</evidence>
<gene>
    <name evidence="9" type="ORF">ASZ90_012533</name>
</gene>
<dbReference type="Pfam" id="PF01032">
    <property type="entry name" value="FecCD"/>
    <property type="match status" value="1"/>
</dbReference>
<keyword evidence="3" id="KW-0813">Transport</keyword>